<keyword evidence="4" id="KW-1185">Reference proteome</keyword>
<protein>
    <recommendedName>
        <fullName evidence="2">Cytosolic fatty-acid binding proteins domain-containing protein</fullName>
    </recommendedName>
</protein>
<feature type="domain" description="Cytosolic fatty-acid binding proteins" evidence="2">
    <location>
        <begin position="6"/>
        <end position="23"/>
    </location>
</feature>
<evidence type="ECO:0000259" key="2">
    <source>
        <dbReference type="PROSITE" id="PS00214"/>
    </source>
</evidence>
<evidence type="ECO:0000313" key="4">
    <source>
        <dbReference type="Proteomes" id="UP001374579"/>
    </source>
</evidence>
<dbReference type="InterPro" id="IPR031259">
    <property type="entry name" value="ILBP"/>
</dbReference>
<dbReference type="Proteomes" id="UP001374579">
    <property type="component" value="Unassembled WGS sequence"/>
</dbReference>
<dbReference type="EMBL" id="JBAMIC010004070">
    <property type="protein sequence ID" value="KAK7087576.1"/>
    <property type="molecule type" value="Genomic_DNA"/>
</dbReference>
<comment type="caution">
    <text evidence="3">The sequence shown here is derived from an EMBL/GenBank/DDBJ whole genome shotgun (WGS) entry which is preliminary data.</text>
</comment>
<evidence type="ECO:0000256" key="1">
    <source>
        <dbReference type="ARBA" id="ARBA00008390"/>
    </source>
</evidence>
<dbReference type="InterPro" id="IPR000463">
    <property type="entry name" value="Fatty_acid-bd"/>
</dbReference>
<dbReference type="Pfam" id="PF14651">
    <property type="entry name" value="Lipocalin_7"/>
    <property type="match status" value="1"/>
</dbReference>
<dbReference type="PROSITE" id="PS00214">
    <property type="entry name" value="FABP"/>
    <property type="match status" value="1"/>
</dbReference>
<proteinExistence type="inferred from homology"/>
<sequence length="135" mass="14920">MAALNGKWRLVSVDNFESYLDAVGVAGESRDKALKLLTPENNILQDITIDGDSITIVTTTPIAPIQVKATNGEEFESRYLDGREIKTMFRVEGDTLVEDVSGPFKTHIVRAVEGGHMIMTMKSGDVTSTRRYEKV</sequence>
<organism evidence="3 4">
    <name type="scientific">Littorina saxatilis</name>
    <dbReference type="NCBI Taxonomy" id="31220"/>
    <lineage>
        <taxon>Eukaryota</taxon>
        <taxon>Metazoa</taxon>
        <taxon>Spiralia</taxon>
        <taxon>Lophotrochozoa</taxon>
        <taxon>Mollusca</taxon>
        <taxon>Gastropoda</taxon>
        <taxon>Caenogastropoda</taxon>
        <taxon>Littorinimorpha</taxon>
        <taxon>Littorinoidea</taxon>
        <taxon>Littorinidae</taxon>
        <taxon>Littorina</taxon>
    </lineage>
</organism>
<comment type="similarity">
    <text evidence="1">Belongs to the calycin superfamily. Fatty-acid binding protein (FABP) family.</text>
</comment>
<dbReference type="PANTHER" id="PTHR11955">
    <property type="entry name" value="FATTY ACID BINDING PROTEIN"/>
    <property type="match status" value="1"/>
</dbReference>
<accession>A0AAN9AIP2</accession>
<dbReference type="CDD" id="cd00742">
    <property type="entry name" value="FABP"/>
    <property type="match status" value="1"/>
</dbReference>
<reference evidence="3 4" key="1">
    <citation type="submission" date="2024-02" db="EMBL/GenBank/DDBJ databases">
        <title>Chromosome-scale genome assembly of the rough periwinkle Littorina saxatilis.</title>
        <authorList>
            <person name="De Jode A."/>
            <person name="Faria R."/>
            <person name="Formenti G."/>
            <person name="Sims Y."/>
            <person name="Smith T.P."/>
            <person name="Tracey A."/>
            <person name="Wood J.M.D."/>
            <person name="Zagrodzka Z.B."/>
            <person name="Johannesson K."/>
            <person name="Butlin R.K."/>
            <person name="Leder E.H."/>
        </authorList>
    </citation>
    <scope>NUCLEOTIDE SEQUENCE [LARGE SCALE GENOMIC DNA]</scope>
    <source>
        <strain evidence="3">Snail1</strain>
        <tissue evidence="3">Muscle</tissue>
    </source>
</reference>
<dbReference type="SUPFAM" id="SSF50814">
    <property type="entry name" value="Lipocalins"/>
    <property type="match status" value="1"/>
</dbReference>
<dbReference type="AlphaFoldDB" id="A0AAN9AIP2"/>
<evidence type="ECO:0000313" key="3">
    <source>
        <dbReference type="EMBL" id="KAK7087576.1"/>
    </source>
</evidence>
<name>A0AAN9AIP2_9CAEN</name>
<dbReference type="InterPro" id="IPR012674">
    <property type="entry name" value="Calycin"/>
</dbReference>
<gene>
    <name evidence="3" type="ORF">V1264_021608</name>
</gene>
<dbReference type="PRINTS" id="PR00178">
    <property type="entry name" value="FATTYACIDBP"/>
</dbReference>
<dbReference type="GO" id="GO:0008289">
    <property type="term" value="F:lipid binding"/>
    <property type="evidence" value="ECO:0007669"/>
    <property type="project" value="UniProtKB-KW"/>
</dbReference>
<dbReference type="Gene3D" id="2.40.128.20">
    <property type="match status" value="1"/>
</dbReference>